<protein>
    <recommendedName>
        <fullName evidence="3">UPAR/Ly6 domain-containing protein</fullName>
    </recommendedName>
</protein>
<evidence type="ECO:0000313" key="2">
    <source>
        <dbReference type="Proteomes" id="UP000828390"/>
    </source>
</evidence>
<reference evidence="1" key="2">
    <citation type="submission" date="2020-11" db="EMBL/GenBank/DDBJ databases">
        <authorList>
            <person name="McCartney M.A."/>
            <person name="Auch B."/>
            <person name="Kono T."/>
            <person name="Mallez S."/>
            <person name="Becker A."/>
            <person name="Gohl D.M."/>
            <person name="Silverstein K.A.T."/>
            <person name="Koren S."/>
            <person name="Bechman K.B."/>
            <person name="Herman A."/>
            <person name="Abrahante J.E."/>
            <person name="Garbe J."/>
        </authorList>
    </citation>
    <scope>NUCLEOTIDE SEQUENCE</scope>
    <source>
        <strain evidence="1">Duluth1</strain>
        <tissue evidence="1">Whole animal</tissue>
    </source>
</reference>
<dbReference type="EMBL" id="JAIWYP010000006">
    <property type="protein sequence ID" value="KAH3814636.1"/>
    <property type="molecule type" value="Genomic_DNA"/>
</dbReference>
<dbReference type="AlphaFoldDB" id="A0A9D4GCD8"/>
<evidence type="ECO:0000313" key="1">
    <source>
        <dbReference type="EMBL" id="KAH3814636.1"/>
    </source>
</evidence>
<dbReference type="Proteomes" id="UP000828390">
    <property type="component" value="Unassembled WGS sequence"/>
</dbReference>
<name>A0A9D4GCD8_DREPO</name>
<accession>A0A9D4GCD8</accession>
<proteinExistence type="predicted"/>
<gene>
    <name evidence="1" type="ORF">DPMN_143141</name>
</gene>
<organism evidence="1 2">
    <name type="scientific">Dreissena polymorpha</name>
    <name type="common">Zebra mussel</name>
    <name type="synonym">Mytilus polymorpha</name>
    <dbReference type="NCBI Taxonomy" id="45954"/>
    <lineage>
        <taxon>Eukaryota</taxon>
        <taxon>Metazoa</taxon>
        <taxon>Spiralia</taxon>
        <taxon>Lophotrochozoa</taxon>
        <taxon>Mollusca</taxon>
        <taxon>Bivalvia</taxon>
        <taxon>Autobranchia</taxon>
        <taxon>Heteroconchia</taxon>
        <taxon>Euheterodonta</taxon>
        <taxon>Imparidentia</taxon>
        <taxon>Neoheterodontei</taxon>
        <taxon>Myida</taxon>
        <taxon>Dreissenoidea</taxon>
        <taxon>Dreissenidae</taxon>
        <taxon>Dreissena</taxon>
    </lineage>
</organism>
<reference evidence="1" key="1">
    <citation type="journal article" date="2019" name="bioRxiv">
        <title>The Genome of the Zebra Mussel, Dreissena polymorpha: A Resource for Invasive Species Research.</title>
        <authorList>
            <person name="McCartney M.A."/>
            <person name="Auch B."/>
            <person name="Kono T."/>
            <person name="Mallez S."/>
            <person name="Zhang Y."/>
            <person name="Obille A."/>
            <person name="Becker A."/>
            <person name="Abrahante J.E."/>
            <person name="Garbe J."/>
            <person name="Badalamenti J.P."/>
            <person name="Herman A."/>
            <person name="Mangelson H."/>
            <person name="Liachko I."/>
            <person name="Sullivan S."/>
            <person name="Sone E.D."/>
            <person name="Koren S."/>
            <person name="Silverstein K.A.T."/>
            <person name="Beckman K.B."/>
            <person name="Gohl D.M."/>
        </authorList>
    </citation>
    <scope>NUCLEOTIDE SEQUENCE</scope>
    <source>
        <strain evidence="1">Duluth1</strain>
        <tissue evidence="1">Whole animal</tissue>
    </source>
</reference>
<evidence type="ECO:0008006" key="3">
    <source>
        <dbReference type="Google" id="ProtNLM"/>
    </source>
</evidence>
<sequence>MWGFQCYQCSFDRYNKAEWNKEECIINPEAIRPTCPCNETSYCITQAKFDTESGTVVFFYRSCSLTPMDYCASIGPEMLTAISCQGDLCNNHTENYRICAVTTESISSTGYEILPSLDITMSETTTRTGNVTSSQVSK</sequence>
<comment type="caution">
    <text evidence="1">The sequence shown here is derived from an EMBL/GenBank/DDBJ whole genome shotgun (WGS) entry which is preliminary data.</text>
</comment>
<keyword evidence="2" id="KW-1185">Reference proteome</keyword>